<feature type="region of interest" description="Disordered" evidence="1">
    <location>
        <begin position="62"/>
        <end position="81"/>
    </location>
</feature>
<accession>A0AA38C2P4</accession>
<protein>
    <submittedName>
        <fullName evidence="2">Uncharacterized protein</fullName>
    </submittedName>
</protein>
<keyword evidence="3" id="KW-1185">Reference proteome</keyword>
<dbReference type="EMBL" id="JAHRHJ020003358">
    <property type="protein sequence ID" value="KAH9291886.1"/>
    <property type="molecule type" value="Genomic_DNA"/>
</dbReference>
<organism evidence="2 3">
    <name type="scientific">Taxus chinensis</name>
    <name type="common">Chinese yew</name>
    <name type="synonym">Taxus wallichiana var. chinensis</name>
    <dbReference type="NCBI Taxonomy" id="29808"/>
    <lineage>
        <taxon>Eukaryota</taxon>
        <taxon>Viridiplantae</taxon>
        <taxon>Streptophyta</taxon>
        <taxon>Embryophyta</taxon>
        <taxon>Tracheophyta</taxon>
        <taxon>Spermatophyta</taxon>
        <taxon>Pinopsida</taxon>
        <taxon>Pinidae</taxon>
        <taxon>Conifers II</taxon>
        <taxon>Cupressales</taxon>
        <taxon>Taxaceae</taxon>
        <taxon>Taxus</taxon>
    </lineage>
</organism>
<evidence type="ECO:0000313" key="2">
    <source>
        <dbReference type="EMBL" id="KAH9291886.1"/>
    </source>
</evidence>
<dbReference type="AlphaFoldDB" id="A0AA38C2P4"/>
<gene>
    <name evidence="2" type="ORF">KI387_042926</name>
</gene>
<name>A0AA38C2P4_TAXCH</name>
<evidence type="ECO:0000313" key="3">
    <source>
        <dbReference type="Proteomes" id="UP000824469"/>
    </source>
</evidence>
<sequence>MIGMKKARKSSRSLRRIQNGSARAFNSLWKAVSSLNVGPVRRLTAVPRRVLGPLTVLFKSGKKAVEDEDGKSSAETPPTRDELAIPSVSELIFSWSEIRSHRGRPYQDSLRQEDGDALSSQSEARNQHRSDSQKSGGVFCSVYDCNRWFGDF</sequence>
<evidence type="ECO:0000256" key="1">
    <source>
        <dbReference type="SAM" id="MobiDB-lite"/>
    </source>
</evidence>
<reference evidence="2 3" key="1">
    <citation type="journal article" date="2021" name="Nat. Plants">
        <title>The Taxus genome provides insights into paclitaxel biosynthesis.</title>
        <authorList>
            <person name="Xiong X."/>
            <person name="Gou J."/>
            <person name="Liao Q."/>
            <person name="Li Y."/>
            <person name="Zhou Q."/>
            <person name="Bi G."/>
            <person name="Li C."/>
            <person name="Du R."/>
            <person name="Wang X."/>
            <person name="Sun T."/>
            <person name="Guo L."/>
            <person name="Liang H."/>
            <person name="Lu P."/>
            <person name="Wu Y."/>
            <person name="Zhang Z."/>
            <person name="Ro D.K."/>
            <person name="Shang Y."/>
            <person name="Huang S."/>
            <person name="Yan J."/>
        </authorList>
    </citation>
    <scope>NUCLEOTIDE SEQUENCE [LARGE SCALE GENOMIC DNA]</scope>
    <source>
        <strain evidence="2">Ta-2019</strain>
    </source>
</reference>
<dbReference type="Proteomes" id="UP000824469">
    <property type="component" value="Unassembled WGS sequence"/>
</dbReference>
<proteinExistence type="predicted"/>
<feature type="region of interest" description="Disordered" evidence="1">
    <location>
        <begin position="104"/>
        <end position="136"/>
    </location>
</feature>
<comment type="caution">
    <text evidence="2">The sequence shown here is derived from an EMBL/GenBank/DDBJ whole genome shotgun (WGS) entry which is preliminary data.</text>
</comment>